<protein>
    <recommendedName>
        <fullName evidence="4">Fungal N-terminal domain-containing protein</fullName>
    </recommendedName>
</protein>
<feature type="region of interest" description="Disordered" evidence="1">
    <location>
        <begin position="275"/>
        <end position="327"/>
    </location>
</feature>
<gene>
    <name evidence="2" type="ORF">EJ04DRAFT_41479</name>
</gene>
<sequence length="669" mass="74007">MDPISITAGVVGVTVACLKLAKVMKRLRPKYLEASATIAAICSESTLVSASLSQIQTLLLQKSKEITAQLQTRPELAATFDTTLTGCRIVFACLEEEVTRLEIEAWKGEDLDDWTTRAKIAWKAEAMKELLQSIRGQQGAISLLIQMLQMDSLSGIQQMVQDNTAMLRGVVQRTRSLRHSNPRVSASVPESILGRGDSESFLHVDDASTIGATEFDFDDIVINSKAYRRALESLQKRKSNTTDHPISDSEFQREIGDHAEKVQCAPRSGVRVSVPESTSWEPEDHQLSPTTLCTESKPTPLVSHVQPLRKTSHIRRKPVSSSRTGSLSSITNHEDIFWTSIPDLKLNENLCFPPLRPSSLDSDASSIRTNTTRSSTNTDAESEGNSSPSSSATSCSTESSFEDSQALKQPPLTLADFSDRQCPSKLSSLLEGTSTHLQPHAVEQKYQSSKNPQDATSTKPSVLFEANRHTSASHLSTGKPLIHWAGKKTAFSGPSALKQDQDAAPQPTTPLKPALKKKSVSFQLPIKDPSSKSVYAEEDERLANQHRFQRERNELEGRRREWESRRRRAPSIDQALSPPMPPRRGVHSRTRSEELIYSFPPHLPMAMRGDNRMGLSKPAPLRGADLPPPQLAQAAIVRAAQSVYALNARAYMPPRQSYQRPWKPASQMR</sequence>
<feature type="compositionally biased region" description="Low complexity" evidence="1">
    <location>
        <begin position="368"/>
        <end position="399"/>
    </location>
</feature>
<evidence type="ECO:0008006" key="4">
    <source>
        <dbReference type="Google" id="ProtNLM"/>
    </source>
</evidence>
<comment type="caution">
    <text evidence="2">The sequence shown here is derived from an EMBL/GenBank/DDBJ whole genome shotgun (WGS) entry which is preliminary data.</text>
</comment>
<evidence type="ECO:0000313" key="3">
    <source>
        <dbReference type="Proteomes" id="UP000799444"/>
    </source>
</evidence>
<evidence type="ECO:0000256" key="1">
    <source>
        <dbReference type="SAM" id="MobiDB-lite"/>
    </source>
</evidence>
<reference evidence="2" key="1">
    <citation type="journal article" date="2020" name="Stud. Mycol.">
        <title>101 Dothideomycetes genomes: a test case for predicting lifestyles and emergence of pathogens.</title>
        <authorList>
            <person name="Haridas S."/>
            <person name="Albert R."/>
            <person name="Binder M."/>
            <person name="Bloem J."/>
            <person name="Labutti K."/>
            <person name="Salamov A."/>
            <person name="Andreopoulos B."/>
            <person name="Baker S."/>
            <person name="Barry K."/>
            <person name="Bills G."/>
            <person name="Bluhm B."/>
            <person name="Cannon C."/>
            <person name="Castanera R."/>
            <person name="Culley D."/>
            <person name="Daum C."/>
            <person name="Ezra D."/>
            <person name="Gonzalez J."/>
            <person name="Henrissat B."/>
            <person name="Kuo A."/>
            <person name="Liang C."/>
            <person name="Lipzen A."/>
            <person name="Lutzoni F."/>
            <person name="Magnuson J."/>
            <person name="Mondo S."/>
            <person name="Nolan M."/>
            <person name="Ohm R."/>
            <person name="Pangilinan J."/>
            <person name="Park H.-J."/>
            <person name="Ramirez L."/>
            <person name="Alfaro M."/>
            <person name="Sun H."/>
            <person name="Tritt A."/>
            <person name="Yoshinaga Y."/>
            <person name="Zwiers L.-H."/>
            <person name="Turgeon B."/>
            <person name="Goodwin S."/>
            <person name="Spatafora J."/>
            <person name="Crous P."/>
            <person name="Grigoriev I."/>
        </authorList>
    </citation>
    <scope>NUCLEOTIDE SEQUENCE</scope>
    <source>
        <strain evidence="2">CBS 125425</strain>
    </source>
</reference>
<feature type="compositionally biased region" description="Low complexity" evidence="1">
    <location>
        <begin position="503"/>
        <end position="513"/>
    </location>
</feature>
<dbReference type="OrthoDB" id="5365701at2759"/>
<feature type="compositionally biased region" description="Polar residues" evidence="1">
    <location>
        <begin position="287"/>
        <end position="297"/>
    </location>
</feature>
<feature type="compositionally biased region" description="Basic and acidic residues" evidence="1">
    <location>
        <begin position="548"/>
        <end position="564"/>
    </location>
</feature>
<feature type="region of interest" description="Disordered" evidence="1">
    <location>
        <begin position="492"/>
        <end position="523"/>
    </location>
</feature>
<keyword evidence="3" id="KW-1185">Reference proteome</keyword>
<evidence type="ECO:0000313" key="2">
    <source>
        <dbReference type="EMBL" id="KAF2738612.1"/>
    </source>
</evidence>
<organism evidence="2 3">
    <name type="scientific">Polyplosphaeria fusca</name>
    <dbReference type="NCBI Taxonomy" id="682080"/>
    <lineage>
        <taxon>Eukaryota</taxon>
        <taxon>Fungi</taxon>
        <taxon>Dikarya</taxon>
        <taxon>Ascomycota</taxon>
        <taxon>Pezizomycotina</taxon>
        <taxon>Dothideomycetes</taxon>
        <taxon>Pleosporomycetidae</taxon>
        <taxon>Pleosporales</taxon>
        <taxon>Tetraplosphaeriaceae</taxon>
        <taxon>Polyplosphaeria</taxon>
    </lineage>
</organism>
<dbReference type="AlphaFoldDB" id="A0A9P4V3K8"/>
<feature type="region of interest" description="Disordered" evidence="1">
    <location>
        <begin position="357"/>
        <end position="406"/>
    </location>
</feature>
<dbReference type="EMBL" id="ML996108">
    <property type="protein sequence ID" value="KAF2738612.1"/>
    <property type="molecule type" value="Genomic_DNA"/>
</dbReference>
<name>A0A9P4V3K8_9PLEO</name>
<dbReference type="Proteomes" id="UP000799444">
    <property type="component" value="Unassembled WGS sequence"/>
</dbReference>
<proteinExistence type="predicted"/>
<accession>A0A9P4V3K8</accession>
<feature type="region of interest" description="Disordered" evidence="1">
    <location>
        <begin position="545"/>
        <end position="590"/>
    </location>
</feature>